<gene>
    <name evidence="11" type="primary">afsK9</name>
    <name evidence="11" type="ORF">EKD16_14720</name>
</gene>
<evidence type="ECO:0000256" key="7">
    <source>
        <dbReference type="PROSITE-ProRule" id="PRU10141"/>
    </source>
</evidence>
<keyword evidence="4 7" id="KW-0547">Nucleotide-binding</keyword>
<organism evidence="11 12">
    <name type="scientific">Streptomonospora litoralis</name>
    <dbReference type="NCBI Taxonomy" id="2498135"/>
    <lineage>
        <taxon>Bacteria</taxon>
        <taxon>Bacillati</taxon>
        <taxon>Actinomycetota</taxon>
        <taxon>Actinomycetes</taxon>
        <taxon>Streptosporangiales</taxon>
        <taxon>Nocardiopsidaceae</taxon>
        <taxon>Streptomonospora</taxon>
    </lineage>
</organism>
<dbReference type="PANTHER" id="PTHR43671:SF13">
    <property type="entry name" value="SERINE_THREONINE-PROTEIN KINASE NEK2"/>
    <property type="match status" value="1"/>
</dbReference>
<protein>
    <recommendedName>
        <fullName evidence="2">non-specific serine/threonine protein kinase</fullName>
        <ecNumber evidence="2">2.7.11.1</ecNumber>
    </recommendedName>
</protein>
<dbReference type="EMBL" id="CP036455">
    <property type="protein sequence ID" value="QBI54724.1"/>
    <property type="molecule type" value="Genomic_DNA"/>
</dbReference>
<evidence type="ECO:0000256" key="3">
    <source>
        <dbReference type="ARBA" id="ARBA00022679"/>
    </source>
</evidence>
<dbReference type="RefSeq" id="WP_131098848.1">
    <property type="nucleotide sequence ID" value="NZ_CP036455.1"/>
</dbReference>
<keyword evidence="5 11" id="KW-0418">Kinase</keyword>
<evidence type="ECO:0000256" key="8">
    <source>
        <dbReference type="SAM" id="MobiDB-lite"/>
    </source>
</evidence>
<keyword evidence="9" id="KW-1133">Transmembrane helix</keyword>
<dbReference type="Proteomes" id="UP000292235">
    <property type="component" value="Chromosome"/>
</dbReference>
<dbReference type="CDD" id="cd14014">
    <property type="entry name" value="STKc_PknB_like"/>
    <property type="match status" value="1"/>
</dbReference>
<dbReference type="EC" id="2.7.11.1" evidence="2"/>
<feature type="compositionally biased region" description="Low complexity" evidence="8">
    <location>
        <begin position="299"/>
        <end position="310"/>
    </location>
</feature>
<dbReference type="PROSITE" id="PS50011">
    <property type="entry name" value="PROTEIN_KINASE_DOM"/>
    <property type="match status" value="1"/>
</dbReference>
<dbReference type="AlphaFoldDB" id="A0A4P6Q721"/>
<dbReference type="InterPro" id="IPR000719">
    <property type="entry name" value="Prot_kinase_dom"/>
</dbReference>
<keyword evidence="12" id="KW-1185">Reference proteome</keyword>
<feature type="transmembrane region" description="Helical" evidence="9">
    <location>
        <begin position="734"/>
        <end position="758"/>
    </location>
</feature>
<feature type="compositionally biased region" description="Pro residues" evidence="8">
    <location>
        <begin position="374"/>
        <end position="396"/>
    </location>
</feature>
<accession>A0A4P6Q721</accession>
<dbReference type="InterPro" id="IPR017441">
    <property type="entry name" value="Protein_kinase_ATP_BS"/>
</dbReference>
<feature type="compositionally biased region" description="Basic and acidic residues" evidence="8">
    <location>
        <begin position="335"/>
        <end position="348"/>
    </location>
</feature>
<feature type="region of interest" description="Disordered" evidence="8">
    <location>
        <begin position="365"/>
        <end position="433"/>
    </location>
</feature>
<dbReference type="SMART" id="SM00220">
    <property type="entry name" value="S_TKc"/>
    <property type="match status" value="1"/>
</dbReference>
<dbReference type="PANTHER" id="PTHR43671">
    <property type="entry name" value="SERINE/THREONINE-PROTEIN KINASE NEK"/>
    <property type="match status" value="1"/>
</dbReference>
<sequence length="806" mass="84387">MGEADTPGDERFAGPYRLLARIGRGGFGEVFLGEAPDGTRAAVKLLHASWAGDGEMRGRFAAEVDQARKVGDFCVAAILDADPGADQPWIASEHIDGPTLETAVREQGPRRGADLHRLAVATATALAAIHGAGVVHRDLKPDNILLAADGPRVIDFGIARAVEATSMTASGVIGTIGYMAPEQLEGARLGPAVDVFSWGAVLVYAATGREAFSAPTQAARTTRVLTGEPDTGDLADPLLSVALACLDKDPAHRPSARTLLDMLLGARPSDAPPEAARPGASAGEARPGGDGATERVPSAAGDTAAADAATRSGPDRTRVEAAPGEAATRIGPEQTRVETGAERNDPAGERTGTLLYTSLAPDGAAEGAATQVPDAPPLAWPPGPAPASPAPAPSPGEPVGAHPQAPPAGASAPGGPSATGPGAGHSGRIEGPAPPYWFAQGRYTDAGDLAEAMQRNWSSAVHVFSDAEERAALGSWMVDDLGDTATDRSIYRRRPDDANRAVAWFVAQLRPDLPPVFRGRPASLADLRSRFAGPRAPFTGAPPDNELVLLARPDVLNVLALHAGPDAAELRRLADALGTAERAAVDFRTRLERAVPRLAQRAAVDSALILSLLLHDRSPAPDADGRPEVAEWYGALWSAVEREQGAARVGASAAAASAAGEARDSALRSAEWAAALAQAERERDAAAERWQREARLFRADKWGRRIPFFLLALPLLAYVADVASGAHYPESGDGPIFILWLLIAWVVSRVVSWAIHLFSGPRNGFRHPVQAAQARFHTLRDHAVRVGQGAEQMRGELEAVRRLGRG</sequence>
<dbReference type="GO" id="GO:0005524">
    <property type="term" value="F:ATP binding"/>
    <property type="evidence" value="ECO:0007669"/>
    <property type="project" value="UniProtKB-UniRule"/>
</dbReference>
<keyword evidence="3 11" id="KW-0808">Transferase</keyword>
<dbReference type="PROSITE" id="PS00107">
    <property type="entry name" value="PROTEIN_KINASE_ATP"/>
    <property type="match status" value="1"/>
</dbReference>
<dbReference type="InterPro" id="IPR050660">
    <property type="entry name" value="NEK_Ser/Thr_kinase"/>
</dbReference>
<dbReference type="InterPro" id="IPR011009">
    <property type="entry name" value="Kinase-like_dom_sf"/>
</dbReference>
<dbReference type="Gene3D" id="1.10.510.10">
    <property type="entry name" value="Transferase(Phosphotransferase) domain 1"/>
    <property type="match status" value="1"/>
</dbReference>
<dbReference type="Gene3D" id="3.30.200.20">
    <property type="entry name" value="Phosphorylase Kinase, domain 1"/>
    <property type="match status" value="1"/>
</dbReference>
<dbReference type="InterPro" id="IPR008271">
    <property type="entry name" value="Ser/Thr_kinase_AS"/>
</dbReference>
<dbReference type="OrthoDB" id="3915799at2"/>
<evidence type="ECO:0000313" key="11">
    <source>
        <dbReference type="EMBL" id="QBI54724.1"/>
    </source>
</evidence>
<evidence type="ECO:0000256" key="2">
    <source>
        <dbReference type="ARBA" id="ARBA00012513"/>
    </source>
</evidence>
<dbReference type="Pfam" id="PF00069">
    <property type="entry name" value="Pkinase"/>
    <property type="match status" value="1"/>
</dbReference>
<evidence type="ECO:0000259" key="10">
    <source>
        <dbReference type="PROSITE" id="PS50011"/>
    </source>
</evidence>
<dbReference type="SUPFAM" id="SSF56112">
    <property type="entry name" value="Protein kinase-like (PK-like)"/>
    <property type="match status" value="1"/>
</dbReference>
<feature type="binding site" evidence="7">
    <location>
        <position position="44"/>
    </location>
    <ligand>
        <name>ATP</name>
        <dbReference type="ChEBI" id="CHEBI:30616"/>
    </ligand>
</feature>
<evidence type="ECO:0000256" key="4">
    <source>
        <dbReference type="ARBA" id="ARBA00022741"/>
    </source>
</evidence>
<keyword evidence="9" id="KW-0812">Transmembrane</keyword>
<evidence type="ECO:0000256" key="5">
    <source>
        <dbReference type="ARBA" id="ARBA00022777"/>
    </source>
</evidence>
<reference evidence="11 12" key="1">
    <citation type="submission" date="2019-02" db="EMBL/GenBank/DDBJ databases">
        <authorList>
            <person name="Khodamoradi S."/>
            <person name="Hahnke R.L."/>
            <person name="Kaempfer P."/>
            <person name="Schumann P."/>
            <person name="Rohde M."/>
            <person name="Steinert M."/>
            <person name="Luzhetskyy A."/>
            <person name="Wink J."/>
            <person name="Ruckert C."/>
        </authorList>
    </citation>
    <scope>NUCLEOTIDE SEQUENCE [LARGE SCALE GENOMIC DNA]</scope>
    <source>
        <strain evidence="11 12">M2</strain>
    </source>
</reference>
<feature type="region of interest" description="Disordered" evidence="8">
    <location>
        <begin position="266"/>
        <end position="350"/>
    </location>
</feature>
<keyword evidence="9" id="KW-0472">Membrane</keyword>
<evidence type="ECO:0000313" key="12">
    <source>
        <dbReference type="Proteomes" id="UP000292235"/>
    </source>
</evidence>
<evidence type="ECO:0000256" key="9">
    <source>
        <dbReference type="SAM" id="Phobius"/>
    </source>
</evidence>
<dbReference type="GO" id="GO:0004674">
    <property type="term" value="F:protein serine/threonine kinase activity"/>
    <property type="evidence" value="ECO:0007669"/>
    <property type="project" value="UniProtKB-EC"/>
</dbReference>
<name>A0A4P6Q721_9ACTN</name>
<keyword evidence="6 7" id="KW-0067">ATP-binding</keyword>
<feature type="domain" description="Protein kinase" evidence="10">
    <location>
        <begin position="16"/>
        <end position="264"/>
    </location>
</feature>
<feature type="compositionally biased region" description="Low complexity" evidence="8">
    <location>
        <begin position="397"/>
        <end position="420"/>
    </location>
</feature>
<evidence type="ECO:0000256" key="6">
    <source>
        <dbReference type="ARBA" id="ARBA00022840"/>
    </source>
</evidence>
<comment type="similarity">
    <text evidence="1">Belongs to the protein kinase superfamily. NEK Ser/Thr protein kinase family. NIMA subfamily.</text>
</comment>
<evidence type="ECO:0000256" key="1">
    <source>
        <dbReference type="ARBA" id="ARBA00010886"/>
    </source>
</evidence>
<dbReference type="PROSITE" id="PS00108">
    <property type="entry name" value="PROTEIN_KINASE_ST"/>
    <property type="match status" value="1"/>
</dbReference>
<feature type="transmembrane region" description="Helical" evidence="9">
    <location>
        <begin position="708"/>
        <end position="728"/>
    </location>
</feature>
<dbReference type="KEGG" id="strr:EKD16_14720"/>
<proteinExistence type="inferred from homology"/>